<dbReference type="InterPro" id="IPR009057">
    <property type="entry name" value="Homeodomain-like_sf"/>
</dbReference>
<dbReference type="InterPro" id="IPR001647">
    <property type="entry name" value="HTH_TetR"/>
</dbReference>
<dbReference type="PANTHER" id="PTHR30055:SF160">
    <property type="entry name" value="TRANSCRIPTIONAL REGULATORY PROTEIN (PROBABLY ASNC-FAMILY)-RELATED"/>
    <property type="match status" value="1"/>
</dbReference>
<dbReference type="GO" id="GO:0000976">
    <property type="term" value="F:transcription cis-regulatory region binding"/>
    <property type="evidence" value="ECO:0007669"/>
    <property type="project" value="TreeGrafter"/>
</dbReference>
<evidence type="ECO:0000256" key="1">
    <source>
        <dbReference type="ARBA" id="ARBA00023125"/>
    </source>
</evidence>
<organism evidence="4 5">
    <name type="scientific">Allobranchiibius huperziae</name>
    <dbReference type="NCBI Taxonomy" id="1874116"/>
    <lineage>
        <taxon>Bacteria</taxon>
        <taxon>Bacillati</taxon>
        <taxon>Actinomycetota</taxon>
        <taxon>Actinomycetes</taxon>
        <taxon>Micrococcales</taxon>
        <taxon>Dermacoccaceae</taxon>
        <taxon>Allobranchiibius</taxon>
    </lineage>
</organism>
<dbReference type="SUPFAM" id="SSF46689">
    <property type="entry name" value="Homeodomain-like"/>
    <property type="match status" value="1"/>
</dbReference>
<feature type="domain" description="HTH tetR-type" evidence="3">
    <location>
        <begin position="21"/>
        <end position="80"/>
    </location>
</feature>
<protein>
    <submittedName>
        <fullName evidence="4">AcrR family transcriptional regulator</fullName>
    </submittedName>
</protein>
<dbReference type="Pfam" id="PF00440">
    <property type="entry name" value="TetR_N"/>
    <property type="match status" value="1"/>
</dbReference>
<dbReference type="GO" id="GO:0003700">
    <property type="term" value="F:DNA-binding transcription factor activity"/>
    <property type="evidence" value="ECO:0007669"/>
    <property type="project" value="TreeGrafter"/>
</dbReference>
<gene>
    <name evidence="4" type="ORF">HNR15_002728</name>
</gene>
<dbReference type="PROSITE" id="PS50977">
    <property type="entry name" value="HTH_TETR_2"/>
    <property type="match status" value="1"/>
</dbReference>
<evidence type="ECO:0000259" key="3">
    <source>
        <dbReference type="PROSITE" id="PS50977"/>
    </source>
</evidence>
<feature type="DNA-binding region" description="H-T-H motif" evidence="2">
    <location>
        <begin position="43"/>
        <end position="62"/>
    </location>
</feature>
<dbReference type="Pfam" id="PF19344">
    <property type="entry name" value="TetR_C_32"/>
    <property type="match status" value="1"/>
</dbReference>
<evidence type="ECO:0000313" key="5">
    <source>
        <dbReference type="Proteomes" id="UP000571817"/>
    </source>
</evidence>
<comment type="caution">
    <text evidence="4">The sequence shown here is derived from an EMBL/GenBank/DDBJ whole genome shotgun (WGS) entry which is preliminary data.</text>
</comment>
<keyword evidence="5" id="KW-1185">Reference proteome</keyword>
<name>A0A853DNN8_9MICO</name>
<dbReference type="SUPFAM" id="SSF48498">
    <property type="entry name" value="Tetracyclin repressor-like, C-terminal domain"/>
    <property type="match status" value="1"/>
</dbReference>
<dbReference type="InterPro" id="IPR036271">
    <property type="entry name" value="Tet_transcr_reg_TetR-rel_C_sf"/>
</dbReference>
<dbReference type="PANTHER" id="PTHR30055">
    <property type="entry name" value="HTH-TYPE TRANSCRIPTIONAL REGULATOR RUTR"/>
    <property type="match status" value="1"/>
</dbReference>
<evidence type="ECO:0000256" key="2">
    <source>
        <dbReference type="PROSITE-ProRule" id="PRU00335"/>
    </source>
</evidence>
<dbReference type="InterPro" id="IPR045823">
    <property type="entry name" value="TetR_C_32"/>
</dbReference>
<dbReference type="Proteomes" id="UP000571817">
    <property type="component" value="Unassembled WGS sequence"/>
</dbReference>
<keyword evidence="1 2" id="KW-0238">DNA-binding</keyword>
<dbReference type="Gene3D" id="1.10.357.10">
    <property type="entry name" value="Tetracycline Repressor, domain 2"/>
    <property type="match status" value="1"/>
</dbReference>
<reference evidence="4 5" key="1">
    <citation type="submission" date="2020-07" db="EMBL/GenBank/DDBJ databases">
        <title>Sequencing the genomes of 1000 actinobacteria strains.</title>
        <authorList>
            <person name="Klenk H.-P."/>
        </authorList>
    </citation>
    <scope>NUCLEOTIDE SEQUENCE [LARGE SCALE GENOMIC DNA]</scope>
    <source>
        <strain evidence="4 5">DSM 29531</strain>
    </source>
</reference>
<dbReference type="InterPro" id="IPR050109">
    <property type="entry name" value="HTH-type_TetR-like_transc_reg"/>
</dbReference>
<evidence type="ECO:0000313" key="4">
    <source>
        <dbReference type="EMBL" id="NYJ75765.1"/>
    </source>
</evidence>
<sequence>MTRSRTHRVDGRDARWTAHREERRVQLTESALRAIRRHGAGVGMDEIAAEAGTSKTVIYRHLGDRLGLYLAVCASVDRLILADFSAALDRTDAARRPSSVDPRSVLIAAIDSYLALVENDPEVYRFVTRPPQVQVPRDSDPVIGLSASIAERLSDLLAANLREGGRDEALAPILAAGLVGFVRESADSWVTDPQRVPRAEIVEQLAEFAAVGLNGFIENHQRES</sequence>
<accession>A0A853DNN8</accession>
<dbReference type="AlphaFoldDB" id="A0A853DNN8"/>
<dbReference type="RefSeq" id="WP_179482687.1">
    <property type="nucleotide sequence ID" value="NZ_JACCFW010000001.1"/>
</dbReference>
<dbReference type="EMBL" id="JACCFW010000001">
    <property type="protein sequence ID" value="NYJ75765.1"/>
    <property type="molecule type" value="Genomic_DNA"/>
</dbReference>
<proteinExistence type="predicted"/>